<dbReference type="AlphaFoldDB" id="A0A7Z7D2W4"/>
<dbReference type="Proteomes" id="UP000198702">
    <property type="component" value="Unassembled WGS sequence"/>
</dbReference>
<comment type="caution">
    <text evidence="2">The sequence shown here is derived from an EMBL/GenBank/DDBJ whole genome shotgun (WGS) entry which is preliminary data.</text>
</comment>
<keyword evidence="1" id="KW-0812">Transmembrane</keyword>
<dbReference type="RefSeq" id="WP_028496181.1">
    <property type="nucleotide sequence ID" value="NZ_FOQZ01000002.1"/>
</dbReference>
<keyword evidence="1" id="KW-1133">Transmembrane helix</keyword>
<feature type="transmembrane region" description="Helical" evidence="1">
    <location>
        <begin position="56"/>
        <end position="74"/>
    </location>
</feature>
<accession>A0A7Z7D2W4</accession>
<evidence type="ECO:0000256" key="1">
    <source>
        <dbReference type="SAM" id="Phobius"/>
    </source>
</evidence>
<feature type="transmembrane region" description="Helical" evidence="1">
    <location>
        <begin position="207"/>
        <end position="226"/>
    </location>
</feature>
<sequence length="231" mass="24772">MSRTLNVIRMQLVNRQTYIWVPLIVLAGSLVVTLAIYAILINAGVDGPKYGGGAQAPLWLLAVVGAQALTRTFPFSQAMSVTRREFYLGTMLTAMLAAAVLALIFVAGGLLELATGGWGMNGYFFHLPWIWEAGPAVAGLFFFALALLFFAVGFWGATIYKRAGTAVLMSVMIGLALVLVAVLWLVGRLNAWAEAFGWFATQGALGLGLWSLLVIAVLAAISYLTLRRATP</sequence>
<keyword evidence="1" id="KW-0472">Membrane</keyword>
<feature type="transmembrane region" description="Helical" evidence="1">
    <location>
        <begin position="20"/>
        <end position="44"/>
    </location>
</feature>
<feature type="transmembrane region" description="Helical" evidence="1">
    <location>
        <begin position="167"/>
        <end position="187"/>
    </location>
</feature>
<name>A0A7Z7D2W4_9MICO</name>
<reference evidence="2 3" key="1">
    <citation type="submission" date="2016-10" db="EMBL/GenBank/DDBJ databases">
        <authorList>
            <person name="Varghese N."/>
            <person name="Submissions S."/>
        </authorList>
    </citation>
    <scope>NUCLEOTIDE SEQUENCE [LARGE SCALE GENOMIC DNA]</scope>
    <source>
        <strain evidence="2 3">UNC380MFSha3.1</strain>
    </source>
</reference>
<feature type="transmembrane region" description="Helical" evidence="1">
    <location>
        <begin position="86"/>
        <end position="109"/>
    </location>
</feature>
<feature type="transmembrane region" description="Helical" evidence="1">
    <location>
        <begin position="129"/>
        <end position="155"/>
    </location>
</feature>
<protein>
    <submittedName>
        <fullName evidence="2">Uncharacterized protein</fullName>
    </submittedName>
</protein>
<dbReference type="EMBL" id="FOQZ01000002">
    <property type="protein sequence ID" value="SFI52606.1"/>
    <property type="molecule type" value="Genomic_DNA"/>
</dbReference>
<evidence type="ECO:0000313" key="3">
    <source>
        <dbReference type="Proteomes" id="UP000198702"/>
    </source>
</evidence>
<organism evidence="2 3">
    <name type="scientific">Microbacterium saccharophilum</name>
    <dbReference type="NCBI Taxonomy" id="1213358"/>
    <lineage>
        <taxon>Bacteria</taxon>
        <taxon>Bacillati</taxon>
        <taxon>Actinomycetota</taxon>
        <taxon>Actinomycetes</taxon>
        <taxon>Micrococcales</taxon>
        <taxon>Microbacteriaceae</taxon>
        <taxon>Microbacterium</taxon>
    </lineage>
</organism>
<gene>
    <name evidence="2" type="ORF">SAMN04487751_2083</name>
</gene>
<evidence type="ECO:0000313" key="2">
    <source>
        <dbReference type="EMBL" id="SFI52606.1"/>
    </source>
</evidence>
<proteinExistence type="predicted"/>